<proteinExistence type="predicted"/>
<dbReference type="EMBL" id="CADCWF010000351">
    <property type="protein sequence ID" value="CAA9581921.1"/>
    <property type="molecule type" value="Genomic_DNA"/>
</dbReference>
<dbReference type="AlphaFoldDB" id="A0A6J4VKK4"/>
<evidence type="ECO:0000313" key="1">
    <source>
        <dbReference type="EMBL" id="CAA9581921.1"/>
    </source>
</evidence>
<dbReference type="SUPFAM" id="SSF48695">
    <property type="entry name" value="Multiheme cytochromes"/>
    <property type="match status" value="1"/>
</dbReference>
<accession>A0A6J4VKK4</accession>
<gene>
    <name evidence="1" type="ORF">AVDCRST_MAG59-4900</name>
</gene>
<protein>
    <submittedName>
        <fullName evidence="1">Uncharacterized protein</fullName>
    </submittedName>
</protein>
<name>A0A6J4VKK4_9BACT</name>
<dbReference type="InterPro" id="IPR036280">
    <property type="entry name" value="Multihaem_cyt_sf"/>
</dbReference>
<sequence length="127" mass="14091">MDKDTSEKQIKRVVLNRMERCSVCHSEFATDDIQVVSRRADMWMMVVTCNECHGRNFVAAVLGDGDPDEAQLALRKLSEGGQIGLDTPEIREAAVSAGPPVSVDDVIDMHEFLAGFDGDFERLFRSS</sequence>
<organism evidence="1">
    <name type="scientific">uncultured Thermomicrobiales bacterium</name>
    <dbReference type="NCBI Taxonomy" id="1645740"/>
    <lineage>
        <taxon>Bacteria</taxon>
        <taxon>Pseudomonadati</taxon>
        <taxon>Thermomicrobiota</taxon>
        <taxon>Thermomicrobia</taxon>
        <taxon>Thermomicrobiales</taxon>
        <taxon>environmental samples</taxon>
    </lineage>
</organism>
<reference evidence="1" key="1">
    <citation type="submission" date="2020-02" db="EMBL/GenBank/DDBJ databases">
        <authorList>
            <person name="Meier V. D."/>
        </authorList>
    </citation>
    <scope>NUCLEOTIDE SEQUENCE</scope>
    <source>
        <strain evidence="1">AVDCRST_MAG59</strain>
    </source>
</reference>